<dbReference type="Pfam" id="PF09353">
    <property type="entry name" value="DUF1995"/>
    <property type="match status" value="1"/>
</dbReference>
<feature type="chain" id="PRO_5046576695" description="DUF1995 domain-containing protein" evidence="1">
    <location>
        <begin position="21"/>
        <end position="348"/>
    </location>
</feature>
<reference evidence="3 4" key="1">
    <citation type="submission" date="2024-03" db="EMBL/GenBank/DDBJ databases">
        <title>Aureococcus anophagefferens CCMP1851 and Kratosvirus quantuckense: Draft genome of a second virus-susceptible host strain in the model system.</title>
        <authorList>
            <person name="Chase E."/>
            <person name="Truchon A.R."/>
            <person name="Schepens W."/>
            <person name="Wilhelm S.W."/>
        </authorList>
    </citation>
    <scope>NUCLEOTIDE SEQUENCE [LARGE SCALE GENOMIC DNA]</scope>
    <source>
        <strain evidence="3 4">CCMP1851</strain>
    </source>
</reference>
<dbReference type="EMBL" id="JBBJCI010000031">
    <property type="protein sequence ID" value="KAK7254270.1"/>
    <property type="molecule type" value="Genomic_DNA"/>
</dbReference>
<evidence type="ECO:0000313" key="3">
    <source>
        <dbReference type="EMBL" id="KAK7254270.1"/>
    </source>
</evidence>
<proteinExistence type="predicted"/>
<accession>A0ABR1GDU3</accession>
<sequence length="348" mass="37810">MAASATMRITLAALLATASAMQLPAARRAQRSVARPATTMVEAPGVAAPPKCPLNAESQLLAARDAVLRASEDGVARQRLRTLLPRGVSRELIPPDETWTGGIMQLYQACAPLVRDLLRSVGSARGDAAPTVREQRLDASGVDGEALMVAEAAEARLDASAFVQPSLETQKAIEDVAAAAGPRLVLMVNPQFRDSDDTLDFLASKAGFLGQLGGFLGGKAQFTKRMDELGFVDVFSLQEYVTTGTQVRIFLSYPHDWQIFALSDRDDEPAVKLGESKERPDYNVIAEVLAANKIEPKIAQSPRPFFRSFRVSRRPRPAQFRDVGRGRPLVQGCIKFFYEDIVARKGDA</sequence>
<keyword evidence="1" id="KW-0732">Signal</keyword>
<name>A0ABR1GDU3_AURAN</name>
<gene>
    <name evidence="3" type="ORF">SO694_00009236</name>
</gene>
<protein>
    <recommendedName>
        <fullName evidence="2">DUF1995 domain-containing protein</fullName>
    </recommendedName>
</protein>
<keyword evidence="4" id="KW-1185">Reference proteome</keyword>
<dbReference type="PANTHER" id="PTHR35509:SF4">
    <property type="entry name" value="DUF1995 DOMAIN-CONTAINING PROTEIN"/>
    <property type="match status" value="1"/>
</dbReference>
<comment type="caution">
    <text evidence="3">The sequence shown here is derived from an EMBL/GenBank/DDBJ whole genome shotgun (WGS) entry which is preliminary data.</text>
</comment>
<feature type="signal peptide" evidence="1">
    <location>
        <begin position="1"/>
        <end position="20"/>
    </location>
</feature>
<dbReference type="Proteomes" id="UP001363151">
    <property type="component" value="Unassembled WGS sequence"/>
</dbReference>
<feature type="domain" description="DUF1995" evidence="2">
    <location>
        <begin position="53"/>
        <end position="286"/>
    </location>
</feature>
<dbReference type="InterPro" id="IPR053021">
    <property type="entry name" value="Chloroplast_ADK"/>
</dbReference>
<evidence type="ECO:0000259" key="2">
    <source>
        <dbReference type="Pfam" id="PF09353"/>
    </source>
</evidence>
<organism evidence="3 4">
    <name type="scientific">Aureococcus anophagefferens</name>
    <name type="common">Harmful bloom alga</name>
    <dbReference type="NCBI Taxonomy" id="44056"/>
    <lineage>
        <taxon>Eukaryota</taxon>
        <taxon>Sar</taxon>
        <taxon>Stramenopiles</taxon>
        <taxon>Ochrophyta</taxon>
        <taxon>Pelagophyceae</taxon>
        <taxon>Pelagomonadales</taxon>
        <taxon>Pelagomonadaceae</taxon>
        <taxon>Aureococcus</taxon>
    </lineage>
</organism>
<evidence type="ECO:0000313" key="4">
    <source>
        <dbReference type="Proteomes" id="UP001363151"/>
    </source>
</evidence>
<dbReference type="PANTHER" id="PTHR35509">
    <property type="entry name" value="DOMAIN PROTEIN, PUTATIVE (DUF1995)-RELATED"/>
    <property type="match status" value="1"/>
</dbReference>
<dbReference type="InterPro" id="IPR018962">
    <property type="entry name" value="DUF1995"/>
</dbReference>
<evidence type="ECO:0000256" key="1">
    <source>
        <dbReference type="SAM" id="SignalP"/>
    </source>
</evidence>